<dbReference type="Proteomes" id="UP000479190">
    <property type="component" value="Unassembled WGS sequence"/>
</dbReference>
<dbReference type="EMBL" id="CADCXV010001373">
    <property type="protein sequence ID" value="CAB0044004.1"/>
    <property type="molecule type" value="Genomic_DNA"/>
</dbReference>
<organism evidence="1 2">
    <name type="scientific">Trichogramma brassicae</name>
    <dbReference type="NCBI Taxonomy" id="86971"/>
    <lineage>
        <taxon>Eukaryota</taxon>
        <taxon>Metazoa</taxon>
        <taxon>Ecdysozoa</taxon>
        <taxon>Arthropoda</taxon>
        <taxon>Hexapoda</taxon>
        <taxon>Insecta</taxon>
        <taxon>Pterygota</taxon>
        <taxon>Neoptera</taxon>
        <taxon>Endopterygota</taxon>
        <taxon>Hymenoptera</taxon>
        <taxon>Apocrita</taxon>
        <taxon>Proctotrupomorpha</taxon>
        <taxon>Chalcidoidea</taxon>
        <taxon>Trichogrammatidae</taxon>
        <taxon>Trichogramma</taxon>
    </lineage>
</organism>
<keyword evidence="2" id="KW-1185">Reference proteome</keyword>
<dbReference type="AlphaFoldDB" id="A0A6H5J1X5"/>
<name>A0A6H5J1X5_9HYME</name>
<proteinExistence type="predicted"/>
<accession>A0A6H5J1X5</accession>
<reference evidence="1 2" key="1">
    <citation type="submission" date="2020-02" db="EMBL/GenBank/DDBJ databases">
        <authorList>
            <person name="Ferguson B K."/>
        </authorList>
    </citation>
    <scope>NUCLEOTIDE SEQUENCE [LARGE SCALE GENOMIC DNA]</scope>
</reference>
<sequence length="203" mass="22970">MYQILTMRRLIDDKLCRRRHHHCMTASHPYTLVVQRCQPQHCSNVNATVYLRVLTARRSTSYLRELVTRARRRKKCQFGKRPANTVTLITETSPLLGDSALLLRCCCFTLDTKITCGGRCTRCRRVSVCLTRVMSSASAPVAIQPSPAATLIGFVRYYCGGLCYRRVSAPALQIGLLAVKSEFDEGTRPSVGEFVQVEFDRNY</sequence>
<evidence type="ECO:0000313" key="2">
    <source>
        <dbReference type="Proteomes" id="UP000479190"/>
    </source>
</evidence>
<evidence type="ECO:0000313" key="1">
    <source>
        <dbReference type="EMBL" id="CAB0044004.1"/>
    </source>
</evidence>
<gene>
    <name evidence="1" type="ORF">TBRA_LOCUS15592</name>
</gene>
<protein>
    <submittedName>
        <fullName evidence="1">Uncharacterized protein</fullName>
    </submittedName>
</protein>